<dbReference type="SUPFAM" id="SSF49503">
    <property type="entry name" value="Cupredoxins"/>
    <property type="match status" value="1"/>
</dbReference>
<dbReference type="Proteomes" id="UP000033632">
    <property type="component" value="Unassembled WGS sequence"/>
</dbReference>
<dbReference type="PANTHER" id="PTHR22888:SF9">
    <property type="entry name" value="CYTOCHROME C OXIDASE SUBUNIT 2"/>
    <property type="match status" value="1"/>
</dbReference>
<keyword evidence="19" id="KW-1185">Reference proteome</keyword>
<reference evidence="18 19" key="1">
    <citation type="submission" date="2015-03" db="EMBL/GenBank/DDBJ databases">
        <authorList>
            <person name="Hassan Y.I."/>
            <person name="Lepp D."/>
            <person name="Li X.-Z."/>
            <person name="Zhou T."/>
        </authorList>
    </citation>
    <scope>NUCLEOTIDE SEQUENCE [LARGE SCALE GENOMIC DNA]</scope>
    <source>
        <strain evidence="18 19">BD-c194</strain>
    </source>
</reference>
<dbReference type="GO" id="GO:0004129">
    <property type="term" value="F:cytochrome-c oxidase activity"/>
    <property type="evidence" value="ECO:0007669"/>
    <property type="project" value="UniProtKB-EC"/>
</dbReference>
<keyword evidence="6 16" id="KW-0812">Transmembrane</keyword>
<dbReference type="GO" id="GO:0016020">
    <property type="term" value="C:membrane"/>
    <property type="evidence" value="ECO:0007669"/>
    <property type="project" value="UniProtKB-SubCell"/>
</dbReference>
<dbReference type="GO" id="GO:0042773">
    <property type="term" value="P:ATP synthesis coupled electron transport"/>
    <property type="evidence" value="ECO:0007669"/>
    <property type="project" value="TreeGrafter"/>
</dbReference>
<evidence type="ECO:0000259" key="17">
    <source>
        <dbReference type="PROSITE" id="PS50857"/>
    </source>
</evidence>
<accession>A0A0F5FT16</accession>
<dbReference type="PROSITE" id="PS50857">
    <property type="entry name" value="COX2_CUA"/>
    <property type="match status" value="1"/>
</dbReference>
<dbReference type="OrthoDB" id="9781261at2"/>
<dbReference type="PANTHER" id="PTHR22888">
    <property type="entry name" value="CYTOCHROME C OXIDASE, SUBUNIT II"/>
    <property type="match status" value="1"/>
</dbReference>
<evidence type="ECO:0000256" key="15">
    <source>
        <dbReference type="ARBA" id="ARBA00047816"/>
    </source>
</evidence>
<keyword evidence="5" id="KW-0679">Respiratory chain</keyword>
<comment type="catalytic activity">
    <reaction evidence="15">
        <text>4 Fe(II)-[cytochrome c] + O2 + 8 H(+)(in) = 4 Fe(III)-[cytochrome c] + 2 H2O + 4 H(+)(out)</text>
        <dbReference type="Rhea" id="RHEA:11436"/>
        <dbReference type="Rhea" id="RHEA-COMP:10350"/>
        <dbReference type="Rhea" id="RHEA-COMP:14399"/>
        <dbReference type="ChEBI" id="CHEBI:15377"/>
        <dbReference type="ChEBI" id="CHEBI:15378"/>
        <dbReference type="ChEBI" id="CHEBI:15379"/>
        <dbReference type="ChEBI" id="CHEBI:29033"/>
        <dbReference type="ChEBI" id="CHEBI:29034"/>
        <dbReference type="EC" id="7.1.1.9"/>
    </reaction>
</comment>
<evidence type="ECO:0000256" key="13">
    <source>
        <dbReference type="ARBA" id="ARBA00024688"/>
    </source>
</evidence>
<protein>
    <recommendedName>
        <fullName evidence="3">cytochrome-c oxidase</fullName>
        <ecNumber evidence="3">7.1.1.9</ecNumber>
    </recommendedName>
    <alternativeName>
        <fullName evidence="14">Cytochrome aa3 subunit 2</fullName>
    </alternativeName>
</protein>
<dbReference type="Gene3D" id="2.60.40.420">
    <property type="entry name" value="Cupredoxins - blue copper proteins"/>
    <property type="match status" value="1"/>
</dbReference>
<proteinExistence type="inferred from homology"/>
<sequence>MIFAVIMVLIVVGSVVFHFLSPWWFTPLASNWGYIDDTTVLTFAITGAVFSAVVLFVAYCLWKFRHQEGRKAAYEPENKRLESILTALTAGGVIAMLTPGLFVWAQFIEVPEEATNVEVVGQQWLWSYRLPGADGQLGGADNRLIGVDNTLGVNPDDPASGDDVIIEGGELLLPVDKPVRFLLRSIDVLHDFYVPEFRAKMDMIPGSVTYFWITPTKTGTYEILCAELCGTGHSYMRGMVTVVTQEEYDEWLTTQVTFADLAS</sequence>
<evidence type="ECO:0000256" key="7">
    <source>
        <dbReference type="ARBA" id="ARBA00022723"/>
    </source>
</evidence>
<evidence type="ECO:0000256" key="2">
    <source>
        <dbReference type="ARBA" id="ARBA00007866"/>
    </source>
</evidence>
<evidence type="ECO:0000256" key="11">
    <source>
        <dbReference type="ARBA" id="ARBA00023008"/>
    </source>
</evidence>
<dbReference type="RefSeq" id="WP_046108672.1">
    <property type="nucleotide sequence ID" value="NZ_JZEX01000108.1"/>
</dbReference>
<name>A0A0F5FT16_9HYPH</name>
<dbReference type="InterPro" id="IPR036257">
    <property type="entry name" value="Cyt_c_oxidase_su2_TM_sf"/>
</dbReference>
<keyword evidence="8" id="KW-1278">Translocase</keyword>
<dbReference type="PATRIC" id="fig|443610.3.peg.412"/>
<evidence type="ECO:0000256" key="3">
    <source>
        <dbReference type="ARBA" id="ARBA00012949"/>
    </source>
</evidence>
<dbReference type="NCBIfam" id="TIGR02866">
    <property type="entry name" value="CoxB"/>
    <property type="match status" value="1"/>
</dbReference>
<dbReference type="PROSITE" id="PS00078">
    <property type="entry name" value="COX2"/>
    <property type="match status" value="1"/>
</dbReference>
<keyword evidence="4" id="KW-0813">Transport</keyword>
<evidence type="ECO:0000256" key="5">
    <source>
        <dbReference type="ARBA" id="ARBA00022660"/>
    </source>
</evidence>
<dbReference type="Gene3D" id="1.10.287.90">
    <property type="match status" value="1"/>
</dbReference>
<comment type="subcellular location">
    <subcellularLocation>
        <location evidence="1">Membrane</location>
        <topology evidence="1">Multi-pass membrane protein</topology>
    </subcellularLocation>
</comment>
<comment type="function">
    <text evidence="13">Subunits I and II form the functional core of the enzyme complex. Electrons originating in cytochrome c are transferred via heme a and Cu(A) to the binuclear center formed by heme a3 and Cu(B).</text>
</comment>
<evidence type="ECO:0000256" key="16">
    <source>
        <dbReference type="SAM" id="Phobius"/>
    </source>
</evidence>
<dbReference type="CDD" id="cd13919">
    <property type="entry name" value="CuRO_HCO_II_like_5"/>
    <property type="match status" value="1"/>
</dbReference>
<evidence type="ECO:0000256" key="12">
    <source>
        <dbReference type="ARBA" id="ARBA00023136"/>
    </source>
</evidence>
<comment type="caution">
    <text evidence="18">The sequence shown here is derived from an EMBL/GenBank/DDBJ whole genome shotgun (WGS) entry which is preliminary data.</text>
</comment>
<dbReference type="EC" id="7.1.1.9" evidence="3"/>
<feature type="transmembrane region" description="Helical" evidence="16">
    <location>
        <begin position="5"/>
        <end position="25"/>
    </location>
</feature>
<keyword evidence="7" id="KW-0479">Metal-binding</keyword>
<keyword evidence="9" id="KW-0249">Electron transport</keyword>
<dbReference type="SUPFAM" id="SSF81464">
    <property type="entry name" value="Cytochrome c oxidase subunit II-like, transmembrane region"/>
    <property type="match status" value="1"/>
</dbReference>
<evidence type="ECO:0000256" key="9">
    <source>
        <dbReference type="ARBA" id="ARBA00022982"/>
    </source>
</evidence>
<evidence type="ECO:0000256" key="1">
    <source>
        <dbReference type="ARBA" id="ARBA00004141"/>
    </source>
</evidence>
<keyword evidence="11" id="KW-0186">Copper</keyword>
<evidence type="ECO:0000256" key="8">
    <source>
        <dbReference type="ARBA" id="ARBA00022967"/>
    </source>
</evidence>
<dbReference type="GO" id="GO:0016491">
    <property type="term" value="F:oxidoreductase activity"/>
    <property type="evidence" value="ECO:0007669"/>
    <property type="project" value="InterPro"/>
</dbReference>
<keyword evidence="10 16" id="KW-1133">Transmembrane helix</keyword>
<dbReference type="InterPro" id="IPR001505">
    <property type="entry name" value="Copper_CuA"/>
</dbReference>
<dbReference type="AlphaFoldDB" id="A0A0F5FT16"/>
<gene>
    <name evidence="18" type="ORF">VE25_11040</name>
</gene>
<evidence type="ECO:0000256" key="14">
    <source>
        <dbReference type="ARBA" id="ARBA00031399"/>
    </source>
</evidence>
<evidence type="ECO:0000256" key="6">
    <source>
        <dbReference type="ARBA" id="ARBA00022692"/>
    </source>
</evidence>
<dbReference type="GO" id="GO:0005507">
    <property type="term" value="F:copper ion binding"/>
    <property type="evidence" value="ECO:0007669"/>
    <property type="project" value="InterPro"/>
</dbReference>
<feature type="domain" description="Cytochrome oxidase subunit II copper A binding" evidence="17">
    <location>
        <begin position="112"/>
        <end position="254"/>
    </location>
</feature>
<dbReference type="InterPro" id="IPR045187">
    <property type="entry name" value="CcO_II"/>
</dbReference>
<dbReference type="Pfam" id="PF00116">
    <property type="entry name" value="COX2"/>
    <property type="match status" value="1"/>
</dbReference>
<feature type="transmembrane region" description="Helical" evidence="16">
    <location>
        <begin position="83"/>
        <end position="105"/>
    </location>
</feature>
<organism evidence="18 19">
    <name type="scientific">Devosia geojensis</name>
    <dbReference type="NCBI Taxonomy" id="443610"/>
    <lineage>
        <taxon>Bacteria</taxon>
        <taxon>Pseudomonadati</taxon>
        <taxon>Pseudomonadota</taxon>
        <taxon>Alphaproteobacteria</taxon>
        <taxon>Hyphomicrobiales</taxon>
        <taxon>Devosiaceae</taxon>
        <taxon>Devosia</taxon>
    </lineage>
</organism>
<dbReference type="STRING" id="443610.VE25_11040"/>
<dbReference type="InterPro" id="IPR014222">
    <property type="entry name" value="Cyt_c_oxidase_su2"/>
</dbReference>
<keyword evidence="12 16" id="KW-0472">Membrane</keyword>
<dbReference type="InterPro" id="IPR008972">
    <property type="entry name" value="Cupredoxin"/>
</dbReference>
<dbReference type="EMBL" id="JZEX01000108">
    <property type="protein sequence ID" value="KKB11705.1"/>
    <property type="molecule type" value="Genomic_DNA"/>
</dbReference>
<comment type="similarity">
    <text evidence="2">Belongs to the cytochrome c oxidase subunit 2 family.</text>
</comment>
<evidence type="ECO:0000313" key="18">
    <source>
        <dbReference type="EMBL" id="KKB11705.1"/>
    </source>
</evidence>
<feature type="transmembrane region" description="Helical" evidence="16">
    <location>
        <begin position="40"/>
        <end position="62"/>
    </location>
</feature>
<evidence type="ECO:0000313" key="19">
    <source>
        <dbReference type="Proteomes" id="UP000033632"/>
    </source>
</evidence>
<evidence type="ECO:0000256" key="10">
    <source>
        <dbReference type="ARBA" id="ARBA00022989"/>
    </source>
</evidence>
<evidence type="ECO:0000256" key="4">
    <source>
        <dbReference type="ARBA" id="ARBA00022448"/>
    </source>
</evidence>
<dbReference type="InterPro" id="IPR002429">
    <property type="entry name" value="CcO_II-like_C"/>
</dbReference>